<name>A0AAD5PUM4_9CRUS</name>
<organism evidence="1 2">
    <name type="scientific">Daphnia sinensis</name>
    <dbReference type="NCBI Taxonomy" id="1820382"/>
    <lineage>
        <taxon>Eukaryota</taxon>
        <taxon>Metazoa</taxon>
        <taxon>Ecdysozoa</taxon>
        <taxon>Arthropoda</taxon>
        <taxon>Crustacea</taxon>
        <taxon>Branchiopoda</taxon>
        <taxon>Diplostraca</taxon>
        <taxon>Cladocera</taxon>
        <taxon>Anomopoda</taxon>
        <taxon>Daphniidae</taxon>
        <taxon>Daphnia</taxon>
        <taxon>Daphnia similis group</taxon>
    </lineage>
</organism>
<dbReference type="AlphaFoldDB" id="A0AAD5PUM4"/>
<reference evidence="1 2" key="1">
    <citation type="submission" date="2022-05" db="EMBL/GenBank/DDBJ databases">
        <title>A multi-omics perspective on studying reproductive biology in Daphnia sinensis.</title>
        <authorList>
            <person name="Jia J."/>
        </authorList>
    </citation>
    <scope>NUCLEOTIDE SEQUENCE [LARGE SCALE GENOMIC DNA]</scope>
    <source>
        <strain evidence="1 2">WSL</strain>
    </source>
</reference>
<gene>
    <name evidence="1" type="ORF">GHT06_018296</name>
</gene>
<dbReference type="EMBL" id="WJBH02000007">
    <property type="protein sequence ID" value="KAI9555780.1"/>
    <property type="molecule type" value="Genomic_DNA"/>
</dbReference>
<dbReference type="Proteomes" id="UP000820818">
    <property type="component" value="Linkage Group LG7"/>
</dbReference>
<evidence type="ECO:0000313" key="2">
    <source>
        <dbReference type="Proteomes" id="UP000820818"/>
    </source>
</evidence>
<keyword evidence="2" id="KW-1185">Reference proteome</keyword>
<sequence length="50" mass="5765">MDGCCLSNRARRFVLCLSPFIRDVSPPRTTTDSFVPFSRLYRLYSSAFIT</sequence>
<comment type="caution">
    <text evidence="1">The sequence shown here is derived from an EMBL/GenBank/DDBJ whole genome shotgun (WGS) entry which is preliminary data.</text>
</comment>
<proteinExistence type="predicted"/>
<protein>
    <submittedName>
        <fullName evidence="1">Uncharacterized protein</fullName>
    </submittedName>
</protein>
<accession>A0AAD5PUM4</accession>
<evidence type="ECO:0000313" key="1">
    <source>
        <dbReference type="EMBL" id="KAI9555780.1"/>
    </source>
</evidence>